<proteinExistence type="predicted"/>
<keyword evidence="3" id="KW-1185">Reference proteome</keyword>
<comment type="caution">
    <text evidence="2">The sequence shown here is derived from an EMBL/GenBank/DDBJ whole genome shotgun (WGS) entry which is preliminary data.</text>
</comment>
<evidence type="ECO:0000256" key="1">
    <source>
        <dbReference type="SAM" id="MobiDB-lite"/>
    </source>
</evidence>
<dbReference type="AlphaFoldDB" id="A0A9K3D5T9"/>
<name>A0A9K3D5T9_9EUKA</name>
<reference evidence="2 3" key="1">
    <citation type="journal article" date="2018" name="PLoS ONE">
        <title>The draft genome of Kipferlia bialata reveals reductive genome evolution in fornicate parasites.</title>
        <authorList>
            <person name="Tanifuji G."/>
            <person name="Takabayashi S."/>
            <person name="Kume K."/>
            <person name="Takagi M."/>
            <person name="Nakayama T."/>
            <person name="Kamikawa R."/>
            <person name="Inagaki Y."/>
            <person name="Hashimoto T."/>
        </authorList>
    </citation>
    <scope>NUCLEOTIDE SEQUENCE [LARGE SCALE GENOMIC DNA]</scope>
    <source>
        <strain evidence="2">NY0173</strain>
    </source>
</reference>
<evidence type="ECO:0000313" key="3">
    <source>
        <dbReference type="Proteomes" id="UP000265618"/>
    </source>
</evidence>
<protein>
    <submittedName>
        <fullName evidence="2">Uncharacterized protein</fullName>
    </submittedName>
</protein>
<evidence type="ECO:0000313" key="2">
    <source>
        <dbReference type="EMBL" id="GIQ88642.1"/>
    </source>
</evidence>
<gene>
    <name evidence="2" type="ORF">KIPB_010939</name>
</gene>
<dbReference type="Proteomes" id="UP000265618">
    <property type="component" value="Unassembled WGS sequence"/>
</dbReference>
<feature type="region of interest" description="Disordered" evidence="1">
    <location>
        <begin position="1"/>
        <end position="20"/>
    </location>
</feature>
<accession>A0A9K3D5T9</accession>
<organism evidence="2 3">
    <name type="scientific">Kipferlia bialata</name>
    <dbReference type="NCBI Taxonomy" id="797122"/>
    <lineage>
        <taxon>Eukaryota</taxon>
        <taxon>Metamonada</taxon>
        <taxon>Carpediemonas-like organisms</taxon>
        <taxon>Kipferlia</taxon>
    </lineage>
</organism>
<feature type="compositionally biased region" description="Basic and acidic residues" evidence="1">
    <location>
        <begin position="1"/>
        <end position="12"/>
    </location>
</feature>
<sequence length="20" mass="2346">NEKVEAQEKGNEEEGYLSHR</sequence>
<feature type="non-terminal residue" evidence="2">
    <location>
        <position position="1"/>
    </location>
</feature>
<dbReference type="EMBL" id="BDIP01004255">
    <property type="protein sequence ID" value="GIQ88642.1"/>
    <property type="molecule type" value="Genomic_DNA"/>
</dbReference>